<keyword evidence="4" id="KW-1185">Reference proteome</keyword>
<dbReference type="CDD" id="cd00371">
    <property type="entry name" value="HMA"/>
    <property type="match status" value="1"/>
</dbReference>
<accession>A0ABP3VFE2</accession>
<gene>
    <name evidence="3" type="ORF">GCM10009107_35640</name>
</gene>
<dbReference type="PROSITE" id="PS01047">
    <property type="entry name" value="HMA_1"/>
    <property type="match status" value="1"/>
</dbReference>
<comment type="caution">
    <text evidence="3">The sequence shown here is derived from an EMBL/GenBank/DDBJ whole genome shotgun (WGS) entry which is preliminary data.</text>
</comment>
<dbReference type="RefSeq" id="WP_231011856.1">
    <property type="nucleotide sequence ID" value="NZ_BAAAEW010000023.1"/>
</dbReference>
<dbReference type="InterPro" id="IPR017969">
    <property type="entry name" value="Heavy-metal-associated_CS"/>
</dbReference>
<evidence type="ECO:0000313" key="4">
    <source>
        <dbReference type="Proteomes" id="UP001500279"/>
    </source>
</evidence>
<dbReference type="EMBL" id="BAAAEW010000023">
    <property type="protein sequence ID" value="GAA0756777.1"/>
    <property type="molecule type" value="Genomic_DNA"/>
</dbReference>
<dbReference type="Pfam" id="PF00403">
    <property type="entry name" value="HMA"/>
    <property type="match status" value="1"/>
</dbReference>
<dbReference type="SUPFAM" id="SSF55008">
    <property type="entry name" value="HMA, heavy metal-associated domain"/>
    <property type="match status" value="1"/>
</dbReference>
<reference evidence="4" key="1">
    <citation type="journal article" date="2019" name="Int. J. Syst. Evol. Microbiol.">
        <title>The Global Catalogue of Microorganisms (GCM) 10K type strain sequencing project: providing services to taxonomists for standard genome sequencing and annotation.</title>
        <authorList>
            <consortium name="The Broad Institute Genomics Platform"/>
            <consortium name="The Broad Institute Genome Sequencing Center for Infectious Disease"/>
            <person name="Wu L."/>
            <person name="Ma J."/>
        </authorList>
    </citation>
    <scope>NUCLEOTIDE SEQUENCE [LARGE SCALE GENOMIC DNA]</scope>
    <source>
        <strain evidence="4">JCM 15503</strain>
    </source>
</reference>
<evidence type="ECO:0000313" key="3">
    <source>
        <dbReference type="EMBL" id="GAA0756777.1"/>
    </source>
</evidence>
<dbReference type="InterPro" id="IPR036163">
    <property type="entry name" value="HMA_dom_sf"/>
</dbReference>
<sequence length="66" mass="6920">MVAFEVKDMTCGHCVASVTRAVQAVDAQAKVQVDLAQHRVEIETGSAPLQALQAAIEDAGFTPVPV</sequence>
<keyword evidence="1" id="KW-0479">Metal-binding</keyword>
<proteinExistence type="predicted"/>
<organism evidence="3 4">
    <name type="scientific">Ideonella azotifigens</name>
    <dbReference type="NCBI Taxonomy" id="513160"/>
    <lineage>
        <taxon>Bacteria</taxon>
        <taxon>Pseudomonadati</taxon>
        <taxon>Pseudomonadota</taxon>
        <taxon>Betaproteobacteria</taxon>
        <taxon>Burkholderiales</taxon>
        <taxon>Sphaerotilaceae</taxon>
        <taxon>Ideonella</taxon>
    </lineage>
</organism>
<evidence type="ECO:0000256" key="1">
    <source>
        <dbReference type="ARBA" id="ARBA00022723"/>
    </source>
</evidence>
<name>A0ABP3VFE2_9BURK</name>
<dbReference type="Proteomes" id="UP001500279">
    <property type="component" value="Unassembled WGS sequence"/>
</dbReference>
<feature type="domain" description="HMA" evidence="2">
    <location>
        <begin position="1"/>
        <end position="64"/>
    </location>
</feature>
<dbReference type="PROSITE" id="PS50846">
    <property type="entry name" value="HMA_2"/>
    <property type="match status" value="1"/>
</dbReference>
<protein>
    <submittedName>
        <fullName evidence="3">Heavy-metal-associated domain-containing protein</fullName>
    </submittedName>
</protein>
<dbReference type="Gene3D" id="3.30.70.100">
    <property type="match status" value="1"/>
</dbReference>
<dbReference type="InterPro" id="IPR006121">
    <property type="entry name" value="HMA_dom"/>
</dbReference>
<evidence type="ECO:0000259" key="2">
    <source>
        <dbReference type="PROSITE" id="PS50846"/>
    </source>
</evidence>